<feature type="domain" description="DUF5672" evidence="2">
    <location>
        <begin position="183"/>
        <end position="358"/>
    </location>
</feature>
<keyword evidence="4" id="KW-1185">Reference proteome</keyword>
<evidence type="ECO:0000259" key="2">
    <source>
        <dbReference type="Pfam" id="PF18922"/>
    </source>
</evidence>
<dbReference type="EMBL" id="JAPEVB010000004">
    <property type="protein sequence ID" value="KAJ4388867.1"/>
    <property type="molecule type" value="Genomic_DNA"/>
</dbReference>
<accession>A0A9W9CVL3</accession>
<comment type="caution">
    <text evidence="3">The sequence shown here is derived from an EMBL/GenBank/DDBJ whole genome shotgun (WGS) entry which is preliminary data.</text>
</comment>
<proteinExistence type="predicted"/>
<evidence type="ECO:0000313" key="3">
    <source>
        <dbReference type="EMBL" id="KAJ4388867.1"/>
    </source>
</evidence>
<sequence length="389" mass="43365">MTIAGYEHHHHGSAGFVPGARSRHMRTMVTAGILLVLIWTIKKSALFREHYESGFALINPAHIPPSTGNASENLNATDVPAGPVPIALPGDSFYLTDALHTALNPPAPPAPPPPPPPPPPAFPDSAAVIMETDPSKIPNLVPLMLHFAQLLGPKWPVVLVTLRANWIEPASPAFRRLMREQRIKIFFLPEETNFASHESVSIFLTQPWFWEQFISADRVLLFQADSVICANSEAAIEDFAHWDLVGAPIASQYGVGYNGGLSLRNPRAMLDVINDPAVRSFEEGLAENNAEIARVKAEEGQEAGEDANREVPSWQKFEDQWFYWQLKERGEAYKLPDTTAAKAFAVETVWHDRPLGYHQPFRWLSSWQKAKAVEWCPELSMLQDGSHFF</sequence>
<organism evidence="3 4">
    <name type="scientific">Gnomoniopsis smithogilvyi</name>
    <dbReference type="NCBI Taxonomy" id="1191159"/>
    <lineage>
        <taxon>Eukaryota</taxon>
        <taxon>Fungi</taxon>
        <taxon>Dikarya</taxon>
        <taxon>Ascomycota</taxon>
        <taxon>Pezizomycotina</taxon>
        <taxon>Sordariomycetes</taxon>
        <taxon>Sordariomycetidae</taxon>
        <taxon>Diaporthales</taxon>
        <taxon>Gnomoniaceae</taxon>
        <taxon>Gnomoniopsis</taxon>
    </lineage>
</organism>
<evidence type="ECO:0000256" key="1">
    <source>
        <dbReference type="SAM" id="MobiDB-lite"/>
    </source>
</evidence>
<feature type="compositionally biased region" description="Pro residues" evidence="1">
    <location>
        <begin position="105"/>
        <end position="122"/>
    </location>
</feature>
<dbReference type="InterPro" id="IPR043729">
    <property type="entry name" value="DUF5672"/>
</dbReference>
<dbReference type="OrthoDB" id="10025998at2759"/>
<evidence type="ECO:0000313" key="4">
    <source>
        <dbReference type="Proteomes" id="UP001140453"/>
    </source>
</evidence>
<dbReference type="AlphaFoldDB" id="A0A9W9CVL3"/>
<feature type="region of interest" description="Disordered" evidence="1">
    <location>
        <begin position="104"/>
        <end position="124"/>
    </location>
</feature>
<dbReference type="Proteomes" id="UP001140453">
    <property type="component" value="Unassembled WGS sequence"/>
</dbReference>
<gene>
    <name evidence="3" type="ORF">N0V93_006328</name>
</gene>
<name>A0A9W9CVL3_9PEZI</name>
<reference evidence="3" key="1">
    <citation type="submission" date="2022-10" db="EMBL/GenBank/DDBJ databases">
        <title>Tapping the CABI collections for fungal endophytes: first genome assemblies for Collariella, Neodidymelliopsis, Ascochyta clinopodiicola, Didymella pomorum, Didymosphaeria variabile, Neocosmospora piperis and Neocucurbitaria cava.</title>
        <authorList>
            <person name="Hill R."/>
        </authorList>
    </citation>
    <scope>NUCLEOTIDE SEQUENCE</scope>
    <source>
        <strain evidence="3">IMI 355082</strain>
    </source>
</reference>
<dbReference type="Pfam" id="PF18922">
    <property type="entry name" value="DUF5672"/>
    <property type="match status" value="1"/>
</dbReference>
<protein>
    <recommendedName>
        <fullName evidence="2">DUF5672 domain-containing protein</fullName>
    </recommendedName>
</protein>